<dbReference type="AlphaFoldDB" id="A0A1H0HUK1"/>
<organism evidence="1 2">
    <name type="scientific">Alkalicoccus daliensis</name>
    <dbReference type="NCBI Taxonomy" id="745820"/>
    <lineage>
        <taxon>Bacteria</taxon>
        <taxon>Bacillati</taxon>
        <taxon>Bacillota</taxon>
        <taxon>Bacilli</taxon>
        <taxon>Bacillales</taxon>
        <taxon>Bacillaceae</taxon>
        <taxon>Alkalicoccus</taxon>
    </lineage>
</organism>
<evidence type="ECO:0000313" key="1">
    <source>
        <dbReference type="EMBL" id="SDO22828.1"/>
    </source>
</evidence>
<evidence type="ECO:0008006" key="3">
    <source>
        <dbReference type="Google" id="ProtNLM"/>
    </source>
</evidence>
<dbReference type="SUPFAM" id="SSF53955">
    <property type="entry name" value="Lysozyme-like"/>
    <property type="match status" value="1"/>
</dbReference>
<dbReference type="STRING" id="745820.SAMN04488053_10948"/>
<name>A0A1H0HUK1_9BACI</name>
<sequence>MKKLIYMSSGVTFVLAIAAIFFVLLYAMSVYTSDNEVEEELPVEEEREIYIAQEEVPQEFIDVYQEAEAEYDVPWELLAALHRVETIFSTMDPLISPAGAEGHLQFMPCTWTGWGHPTCGELGLGDIPEEEKTDPEAIERYGGYGVDASGSGEADPFDIEDAVFSAANYLALAGAADGDLEGAVYDYNRADWYVEDVLAYMRAYEAGYELFDLEERQEG</sequence>
<dbReference type="Gene3D" id="1.10.530.10">
    <property type="match status" value="1"/>
</dbReference>
<gene>
    <name evidence="1" type="ORF">SAMN04488053_10948</name>
</gene>
<dbReference type="OrthoDB" id="9809488at2"/>
<accession>A0A1H0HUK1</accession>
<proteinExistence type="predicted"/>
<reference evidence="2" key="1">
    <citation type="submission" date="2016-10" db="EMBL/GenBank/DDBJ databases">
        <authorList>
            <person name="Varghese N."/>
            <person name="Submissions S."/>
        </authorList>
    </citation>
    <scope>NUCLEOTIDE SEQUENCE [LARGE SCALE GENOMIC DNA]</scope>
    <source>
        <strain evidence="2">CGMCC 1.10369</strain>
    </source>
</reference>
<dbReference type="CDD" id="cd13399">
    <property type="entry name" value="Slt35-like"/>
    <property type="match status" value="1"/>
</dbReference>
<protein>
    <recommendedName>
        <fullName evidence="3">Transglycosylase SLT domain-containing protein</fullName>
    </recommendedName>
</protein>
<dbReference type="EMBL" id="FNIL01000009">
    <property type="protein sequence ID" value="SDO22828.1"/>
    <property type="molecule type" value="Genomic_DNA"/>
</dbReference>
<evidence type="ECO:0000313" key="2">
    <source>
        <dbReference type="Proteomes" id="UP000198778"/>
    </source>
</evidence>
<dbReference type="Proteomes" id="UP000198778">
    <property type="component" value="Unassembled WGS sequence"/>
</dbReference>
<dbReference type="RefSeq" id="WP_090843417.1">
    <property type="nucleotide sequence ID" value="NZ_FNIL01000009.1"/>
</dbReference>
<keyword evidence="2" id="KW-1185">Reference proteome</keyword>
<dbReference type="InterPro" id="IPR023346">
    <property type="entry name" value="Lysozyme-like_dom_sf"/>
</dbReference>